<dbReference type="EMBL" id="CP016793">
    <property type="protein sequence ID" value="ANZ39692.1"/>
    <property type="molecule type" value="Genomic_DNA"/>
</dbReference>
<proteinExistence type="predicted"/>
<evidence type="ECO:0000256" key="1">
    <source>
        <dbReference type="SAM" id="MobiDB-lite"/>
    </source>
</evidence>
<gene>
    <name evidence="2" type="ORF">BBK82_30260</name>
</gene>
<dbReference type="KEGG" id="led:BBK82_30260"/>
<keyword evidence="3" id="KW-1185">Reference proteome</keyword>
<name>A0A1B2HPM4_9PSEU</name>
<sequence>MASMLPPDLVMVPLREHVVRTLVLSGPAGREWHPAVTALVDSVGDQPSRRQVPFPAGLASRPGERPATGVRTI</sequence>
<reference evidence="2 3" key="1">
    <citation type="submission" date="2016-07" db="EMBL/GenBank/DDBJ databases">
        <title>Complete genome sequence of the Lentzea guizhouensis DHS C013.</title>
        <authorList>
            <person name="Cao C."/>
        </authorList>
    </citation>
    <scope>NUCLEOTIDE SEQUENCE [LARGE SCALE GENOMIC DNA]</scope>
    <source>
        <strain evidence="2 3">DHS C013</strain>
    </source>
</reference>
<protein>
    <submittedName>
        <fullName evidence="2">Uncharacterized protein</fullName>
    </submittedName>
</protein>
<feature type="region of interest" description="Disordered" evidence="1">
    <location>
        <begin position="45"/>
        <end position="73"/>
    </location>
</feature>
<evidence type="ECO:0000313" key="2">
    <source>
        <dbReference type="EMBL" id="ANZ39692.1"/>
    </source>
</evidence>
<dbReference type="AlphaFoldDB" id="A0A1B2HPM4"/>
<organism evidence="2 3">
    <name type="scientific">Lentzea guizhouensis</name>
    <dbReference type="NCBI Taxonomy" id="1586287"/>
    <lineage>
        <taxon>Bacteria</taxon>
        <taxon>Bacillati</taxon>
        <taxon>Actinomycetota</taxon>
        <taxon>Actinomycetes</taxon>
        <taxon>Pseudonocardiales</taxon>
        <taxon>Pseudonocardiaceae</taxon>
        <taxon>Lentzea</taxon>
    </lineage>
</organism>
<dbReference type="Proteomes" id="UP000093053">
    <property type="component" value="Chromosome"/>
</dbReference>
<evidence type="ECO:0000313" key="3">
    <source>
        <dbReference type="Proteomes" id="UP000093053"/>
    </source>
</evidence>
<accession>A0A1B2HPM4</accession>